<comment type="similarity">
    <text evidence="1">Belongs to the importin alpha family.</text>
</comment>
<dbReference type="Pfam" id="PF00514">
    <property type="entry name" value="Arm"/>
    <property type="match status" value="2"/>
</dbReference>
<dbReference type="EMBL" id="OX459121">
    <property type="protein sequence ID" value="CAI9104404.1"/>
    <property type="molecule type" value="Genomic_DNA"/>
</dbReference>
<dbReference type="InterPro" id="IPR011989">
    <property type="entry name" value="ARM-like"/>
</dbReference>
<dbReference type="AlphaFoldDB" id="A0AAV1D968"/>
<keyword evidence="6" id="KW-1185">Reference proteome</keyword>
<protein>
    <submittedName>
        <fullName evidence="5">OLC1v1003066C1</fullName>
    </submittedName>
</protein>
<proteinExistence type="inferred from homology"/>
<dbReference type="InterPro" id="IPR000225">
    <property type="entry name" value="Armadillo"/>
</dbReference>
<evidence type="ECO:0000313" key="6">
    <source>
        <dbReference type="Proteomes" id="UP001161247"/>
    </source>
</evidence>
<dbReference type="GO" id="GO:0015031">
    <property type="term" value="P:protein transport"/>
    <property type="evidence" value="ECO:0007669"/>
    <property type="project" value="UniProtKB-KW"/>
</dbReference>
<evidence type="ECO:0000256" key="3">
    <source>
        <dbReference type="ARBA" id="ARBA00022737"/>
    </source>
</evidence>
<keyword evidence="4" id="KW-0653">Protein transport</keyword>
<accession>A0AAV1D968</accession>
<keyword evidence="3" id="KW-0677">Repeat</keyword>
<name>A0AAV1D968_OLDCO</name>
<evidence type="ECO:0000256" key="1">
    <source>
        <dbReference type="ARBA" id="ARBA00010394"/>
    </source>
</evidence>
<gene>
    <name evidence="5" type="ORF">OLC1_LOCUS13337</name>
</gene>
<organism evidence="5 6">
    <name type="scientific">Oldenlandia corymbosa var. corymbosa</name>
    <dbReference type="NCBI Taxonomy" id="529605"/>
    <lineage>
        <taxon>Eukaryota</taxon>
        <taxon>Viridiplantae</taxon>
        <taxon>Streptophyta</taxon>
        <taxon>Embryophyta</taxon>
        <taxon>Tracheophyta</taxon>
        <taxon>Spermatophyta</taxon>
        <taxon>Magnoliopsida</taxon>
        <taxon>eudicotyledons</taxon>
        <taxon>Gunneridae</taxon>
        <taxon>Pentapetalae</taxon>
        <taxon>asterids</taxon>
        <taxon>lamiids</taxon>
        <taxon>Gentianales</taxon>
        <taxon>Rubiaceae</taxon>
        <taxon>Rubioideae</taxon>
        <taxon>Spermacoceae</taxon>
        <taxon>Hedyotis-Oldenlandia complex</taxon>
        <taxon>Oldenlandia</taxon>
    </lineage>
</organism>
<dbReference type="PANTHER" id="PTHR23316">
    <property type="entry name" value="IMPORTIN ALPHA"/>
    <property type="match status" value="1"/>
</dbReference>
<dbReference type="Gene3D" id="1.25.10.10">
    <property type="entry name" value="Leucine-rich Repeat Variant"/>
    <property type="match status" value="1"/>
</dbReference>
<reference evidence="5" key="1">
    <citation type="submission" date="2023-03" db="EMBL/GenBank/DDBJ databases">
        <authorList>
            <person name="Julca I."/>
        </authorList>
    </citation>
    <scope>NUCLEOTIDE SEQUENCE</scope>
</reference>
<dbReference type="Proteomes" id="UP001161247">
    <property type="component" value="Chromosome 4"/>
</dbReference>
<evidence type="ECO:0000256" key="2">
    <source>
        <dbReference type="ARBA" id="ARBA00022448"/>
    </source>
</evidence>
<dbReference type="SMART" id="SM00185">
    <property type="entry name" value="ARM"/>
    <property type="match status" value="4"/>
</dbReference>
<keyword evidence="2" id="KW-0813">Transport</keyword>
<sequence>MSKLKRASRLLNATVLKKQTDYADDAIVILFECAWALTNIVSGPSEYVEMVVKSDALRGLIRLLSSPSDDVRELAVLALGNIAGDSDSHRDTVLMEKALGPLLKLFNGPRLSMLRIATFTLFNLCRGKPRDVLPAFRVLSKLVFSDDKYVLPYACWALSFVFDGTKDLVNSFIVKGVCARLLELLDQPLLDVQIPALCIVRNVVRGNKQCMIDHGLLDRLRTLLVADNEVLQREACRTISDISLEIRLGEGSSLVLIDANLIEPLIYVLSAPGHSEGLRKVAGQAVLDVMETGLRVWRGL</sequence>
<dbReference type="InterPro" id="IPR016024">
    <property type="entry name" value="ARM-type_fold"/>
</dbReference>
<dbReference type="SUPFAM" id="SSF48371">
    <property type="entry name" value="ARM repeat"/>
    <property type="match status" value="1"/>
</dbReference>
<evidence type="ECO:0000313" key="5">
    <source>
        <dbReference type="EMBL" id="CAI9104404.1"/>
    </source>
</evidence>
<evidence type="ECO:0000256" key="4">
    <source>
        <dbReference type="ARBA" id="ARBA00022927"/>
    </source>
</evidence>